<evidence type="ECO:0000313" key="3">
    <source>
        <dbReference type="WBParaSite" id="Hba_20490"/>
    </source>
</evidence>
<dbReference type="AlphaFoldDB" id="A0A1I7XT26"/>
<evidence type="ECO:0000256" key="1">
    <source>
        <dbReference type="SAM" id="MobiDB-lite"/>
    </source>
</evidence>
<feature type="compositionally biased region" description="Low complexity" evidence="1">
    <location>
        <begin position="122"/>
        <end position="136"/>
    </location>
</feature>
<name>A0A1I7XT26_HETBA</name>
<evidence type="ECO:0000313" key="2">
    <source>
        <dbReference type="Proteomes" id="UP000095283"/>
    </source>
</evidence>
<reference evidence="3" key="1">
    <citation type="submission" date="2016-11" db="UniProtKB">
        <authorList>
            <consortium name="WormBaseParasite"/>
        </authorList>
    </citation>
    <scope>IDENTIFICATION</scope>
</reference>
<organism evidence="2 3">
    <name type="scientific">Heterorhabditis bacteriophora</name>
    <name type="common">Entomopathogenic nematode worm</name>
    <dbReference type="NCBI Taxonomy" id="37862"/>
    <lineage>
        <taxon>Eukaryota</taxon>
        <taxon>Metazoa</taxon>
        <taxon>Ecdysozoa</taxon>
        <taxon>Nematoda</taxon>
        <taxon>Chromadorea</taxon>
        <taxon>Rhabditida</taxon>
        <taxon>Rhabditina</taxon>
        <taxon>Rhabditomorpha</taxon>
        <taxon>Strongyloidea</taxon>
        <taxon>Heterorhabditidae</taxon>
        <taxon>Heterorhabditis</taxon>
    </lineage>
</organism>
<sequence>MNLSTAGYCLVNTTVTEIQPRLSSPPSRTPPFPMGMAQSILIGLDSSPDDSPELTAWIGKGECPPSELHSLLYSKKMSAISTEGPPEAKKFRIDLPTQPSPGVAAPLQGEAPQEGQSPAGPSSARSSNGSEVSSGSVDKEDDVEPGMTGSLLEMISKSLLGNVFKSMFDQRDRTTRICVLYMSFAH</sequence>
<feature type="region of interest" description="Disordered" evidence="1">
    <location>
        <begin position="82"/>
        <end position="146"/>
    </location>
</feature>
<accession>A0A1I7XT26</accession>
<dbReference type="Proteomes" id="UP000095283">
    <property type="component" value="Unplaced"/>
</dbReference>
<proteinExistence type="predicted"/>
<protein>
    <submittedName>
        <fullName evidence="3">Phosphoprotein</fullName>
    </submittedName>
</protein>
<keyword evidence="2" id="KW-1185">Reference proteome</keyword>
<dbReference type="WBParaSite" id="Hba_20490">
    <property type="protein sequence ID" value="Hba_20490"/>
    <property type="gene ID" value="Hba_20490"/>
</dbReference>